<accession>A0A1H4ERW5</accession>
<feature type="chain" id="PRO_5010289103" description="DUF4380 domain-containing protein" evidence="1">
    <location>
        <begin position="20"/>
        <end position="312"/>
    </location>
</feature>
<dbReference type="EMBL" id="FNRI01000008">
    <property type="protein sequence ID" value="SEA87676.1"/>
    <property type="molecule type" value="Genomic_DNA"/>
</dbReference>
<dbReference type="AlphaFoldDB" id="A0A1H4ERW5"/>
<evidence type="ECO:0000256" key="1">
    <source>
        <dbReference type="SAM" id="SignalP"/>
    </source>
</evidence>
<proteinExistence type="predicted"/>
<feature type="signal peptide" evidence="1">
    <location>
        <begin position="1"/>
        <end position="19"/>
    </location>
</feature>
<name>A0A1H4ERW5_9BACT</name>
<dbReference type="STRING" id="1033731.SAMN05444145_10845"/>
<protein>
    <recommendedName>
        <fullName evidence="4">DUF4380 domain-containing protein</fullName>
    </recommendedName>
</protein>
<evidence type="ECO:0000313" key="3">
    <source>
        <dbReference type="Proteomes" id="UP000183253"/>
    </source>
</evidence>
<keyword evidence="3" id="KW-1185">Reference proteome</keyword>
<gene>
    <name evidence="2" type="ORF">SAMN05444145_10845</name>
</gene>
<evidence type="ECO:0008006" key="4">
    <source>
        <dbReference type="Google" id="ProtNLM"/>
    </source>
</evidence>
<dbReference type="PROSITE" id="PS51257">
    <property type="entry name" value="PROKAR_LIPOPROTEIN"/>
    <property type="match status" value="1"/>
</dbReference>
<sequence>MKPMRTLLLLLLLGAAACSDEKKETPPIEPWPETGMEDATYINNGEIQLGVDMNRGGAVFHFSEVGTKRNLLNHCDEGRFMQQSYYGEADGSIWNTQPWVWNPIQGGGWQGQKAEVTEQQVEQSSLRVTTIPVHWAAGTPVTECRMIESISLEGRIAHIRYSFSNRGTGARDHPATHQEVPAVFVDWDLKNYVFYDGDKPWTGGELKSEVPGRLDLTGRNEERSRTEHWAAYVDDTGWGIGVYTPGTELSTTYRFGSGPGGPMSGACSYFAPIRTFAVTEGLAFTYDVYMMIGTVEELRAAFYDLHEKRYSE</sequence>
<keyword evidence="1" id="KW-0732">Signal</keyword>
<evidence type="ECO:0000313" key="2">
    <source>
        <dbReference type="EMBL" id="SEA87676.1"/>
    </source>
</evidence>
<organism evidence="2 3">
    <name type="scientific">Alistipes timonensis JC136</name>
    <dbReference type="NCBI Taxonomy" id="1033731"/>
    <lineage>
        <taxon>Bacteria</taxon>
        <taxon>Pseudomonadati</taxon>
        <taxon>Bacteroidota</taxon>
        <taxon>Bacteroidia</taxon>
        <taxon>Bacteroidales</taxon>
        <taxon>Rikenellaceae</taxon>
        <taxon>Alistipes</taxon>
    </lineage>
</organism>
<reference evidence="2 3" key="1">
    <citation type="submission" date="2016-10" db="EMBL/GenBank/DDBJ databases">
        <authorList>
            <person name="de Groot N.N."/>
        </authorList>
    </citation>
    <scope>NUCLEOTIDE SEQUENCE [LARGE SCALE GENOMIC DNA]</scope>
    <source>
        <strain evidence="2 3">DSM 25383</strain>
    </source>
</reference>
<dbReference type="Proteomes" id="UP000183253">
    <property type="component" value="Unassembled WGS sequence"/>
</dbReference>